<dbReference type="InterPro" id="IPR016024">
    <property type="entry name" value="ARM-type_fold"/>
</dbReference>
<dbReference type="AlphaFoldDB" id="A0AB34H4R9"/>
<dbReference type="Pfam" id="PF17229">
    <property type="entry name" value="SMG1_N"/>
    <property type="match status" value="1"/>
</dbReference>
<proteinExistence type="predicted"/>
<accession>A0AB34H4R9</accession>
<dbReference type="SUPFAM" id="SSF48371">
    <property type="entry name" value="ARM repeat"/>
    <property type="match status" value="1"/>
</dbReference>
<evidence type="ECO:0000259" key="2">
    <source>
        <dbReference type="Pfam" id="PF17229"/>
    </source>
</evidence>
<dbReference type="InterPro" id="IPR035175">
    <property type="entry name" value="SMG1_N"/>
</dbReference>
<name>A0AB34H4R9_ESCRO</name>
<gene>
    <name evidence="3" type="ORF">J1605_006188</name>
</gene>
<evidence type="ECO:0000256" key="1">
    <source>
        <dbReference type="SAM" id="MobiDB-lite"/>
    </source>
</evidence>
<dbReference type="EMBL" id="JAIQCJ010001983">
    <property type="protein sequence ID" value="KAJ8786699.1"/>
    <property type="molecule type" value="Genomic_DNA"/>
</dbReference>
<evidence type="ECO:0000313" key="3">
    <source>
        <dbReference type="EMBL" id="KAJ8786699.1"/>
    </source>
</evidence>
<comment type="caution">
    <text evidence="3">The sequence shown here is derived from an EMBL/GenBank/DDBJ whole genome shotgun (WGS) entry which is preliminary data.</text>
</comment>
<feature type="domain" description="Serine/threonine-protein kinase SMG1 N-terminal" evidence="2">
    <location>
        <begin position="16"/>
        <end position="124"/>
    </location>
</feature>
<feature type="region of interest" description="Disordered" evidence="1">
    <location>
        <begin position="20"/>
        <end position="55"/>
    </location>
</feature>
<dbReference type="Proteomes" id="UP001159641">
    <property type="component" value="Unassembled WGS sequence"/>
</dbReference>
<sequence>MSESSCNLILFSLCRTDSASADPDNLKYSSSRDRGGSSSYGLQPSNAAVVSRQRHDDTRIHADIHNDEKGGYSVNGGSGENTYGRKSLGQELRVNNVTSPEFTSIQHGSRALAIKDMRKSQERSMSYSDESRLSNLLRRITREDDRDRRLATVKQLKEFIQQPENKLVLVKQLDNILVAVHDVLNESYEAEKIFKWIFSKFSSSAKDEVKLLYLCATYKALETVGEKKAFSSVMQLVMTSLQSILENVDTPELLCKCVKCILLVARCYPHIFSTNFRDTVDILVGWHIDHTQKPSLTQQVSGWLQSLEPFWVADLAFSTTLLGQFLEDMEAYAEDLSHVASGESVDEDVPPPSVSLPKLAALLRVFSTVVRSIGERFSPIRGPPITEAYVTDVLYRVMRCVTAANQVFFSEAVLTAANECVGVLLGSLDPSMTVHCDMVIAYGLDQLENCQTCGTDYIISVLNLLTLVCEFFFV</sequence>
<keyword evidence="4" id="KW-1185">Reference proteome</keyword>
<organism evidence="3 4">
    <name type="scientific">Eschrichtius robustus</name>
    <name type="common">California gray whale</name>
    <name type="synonym">Eschrichtius gibbosus</name>
    <dbReference type="NCBI Taxonomy" id="9764"/>
    <lineage>
        <taxon>Eukaryota</taxon>
        <taxon>Metazoa</taxon>
        <taxon>Chordata</taxon>
        <taxon>Craniata</taxon>
        <taxon>Vertebrata</taxon>
        <taxon>Euteleostomi</taxon>
        <taxon>Mammalia</taxon>
        <taxon>Eutheria</taxon>
        <taxon>Laurasiatheria</taxon>
        <taxon>Artiodactyla</taxon>
        <taxon>Whippomorpha</taxon>
        <taxon>Cetacea</taxon>
        <taxon>Mysticeti</taxon>
        <taxon>Eschrichtiidae</taxon>
        <taxon>Eschrichtius</taxon>
    </lineage>
</organism>
<protein>
    <recommendedName>
        <fullName evidence="2">Serine/threonine-protein kinase SMG1 N-terminal domain-containing protein</fullName>
    </recommendedName>
</protein>
<evidence type="ECO:0000313" key="4">
    <source>
        <dbReference type="Proteomes" id="UP001159641"/>
    </source>
</evidence>
<reference evidence="3 4" key="1">
    <citation type="submission" date="2022-11" db="EMBL/GenBank/DDBJ databases">
        <title>Whole genome sequence of Eschrichtius robustus ER-17-0199.</title>
        <authorList>
            <person name="Bruniche-Olsen A."/>
            <person name="Black A.N."/>
            <person name="Fields C.J."/>
            <person name="Walden K."/>
            <person name="Dewoody J.A."/>
        </authorList>
    </citation>
    <scope>NUCLEOTIDE SEQUENCE [LARGE SCALE GENOMIC DNA]</scope>
    <source>
        <strain evidence="3">ER-17-0199</strain>
        <tissue evidence="3">Blubber</tissue>
    </source>
</reference>